<dbReference type="GO" id="GO:0016616">
    <property type="term" value="F:oxidoreductase activity, acting on the CH-OH group of donors, NAD or NADP as acceptor"/>
    <property type="evidence" value="ECO:0007669"/>
    <property type="project" value="UniProtKB-ARBA"/>
</dbReference>
<sequence length="249" mass="28560">MNPVSAIKHAAEVGYRHFDTATVYKNEPILAQALKETGLAREDLFITSKVWNDMQGYDKTKQAFEETLQKLKTDYLDLYLIHWYMEDESVKGSWQALEELYKTGKVKAIGVSNFSINQLEKMKGYAEIMPMVVQVETHPYFPQDELRNYLVKENIQHESWGPIGQGRSDLLSEPILVALAEKYDKSPAQIVLRWHIERGSVIIPKSVHPGRITENSALFDFELTAGDMQAIKEINTETRYGRDPENTGY</sequence>
<proteinExistence type="inferred from homology"/>
<keyword evidence="3 8" id="KW-0560">Oxidoreductase</keyword>
<dbReference type="InterPro" id="IPR023210">
    <property type="entry name" value="NADP_OxRdtase_dom"/>
</dbReference>
<dbReference type="PROSITE" id="PS00063">
    <property type="entry name" value="ALDOKETO_REDUCTASE_3"/>
    <property type="match status" value="1"/>
</dbReference>
<evidence type="ECO:0000313" key="9">
    <source>
        <dbReference type="Proteomes" id="UP000188993"/>
    </source>
</evidence>
<dbReference type="PANTHER" id="PTHR43827">
    <property type="entry name" value="2,5-DIKETO-D-GLUCONIC ACID REDUCTASE"/>
    <property type="match status" value="1"/>
</dbReference>
<comment type="similarity">
    <text evidence="1">Belongs to the aldo/keto reductase family.</text>
</comment>
<evidence type="ECO:0000256" key="4">
    <source>
        <dbReference type="PIRSR" id="PIRSR000097-1"/>
    </source>
</evidence>
<dbReference type="InterPro" id="IPR018170">
    <property type="entry name" value="Aldo/ket_reductase_CS"/>
</dbReference>
<evidence type="ECO:0000256" key="6">
    <source>
        <dbReference type="PIRSR" id="PIRSR000097-3"/>
    </source>
</evidence>
<dbReference type="Gene3D" id="3.20.20.100">
    <property type="entry name" value="NADP-dependent oxidoreductase domain"/>
    <property type="match status" value="1"/>
</dbReference>
<dbReference type="EC" id="1.1.1.-" evidence="8"/>
<feature type="binding site" evidence="5">
    <location>
        <position position="82"/>
    </location>
    <ligand>
        <name>substrate</name>
    </ligand>
</feature>
<gene>
    <name evidence="8" type="primary">yvgN_1</name>
    <name evidence="8" type="ORF">BW727_100319</name>
</gene>
<dbReference type="STRING" id="708126.BW727_100319"/>
<dbReference type="AlphaFoldDB" id="A0A1S6IMD9"/>
<evidence type="ECO:0000256" key="2">
    <source>
        <dbReference type="ARBA" id="ARBA00022857"/>
    </source>
</evidence>
<keyword evidence="9" id="KW-1185">Reference proteome</keyword>
<dbReference type="Pfam" id="PF00248">
    <property type="entry name" value="Aldo_ket_red"/>
    <property type="match status" value="1"/>
</dbReference>
<evidence type="ECO:0000256" key="5">
    <source>
        <dbReference type="PIRSR" id="PIRSR000097-2"/>
    </source>
</evidence>
<evidence type="ECO:0000256" key="1">
    <source>
        <dbReference type="ARBA" id="ARBA00007905"/>
    </source>
</evidence>
<dbReference type="InterPro" id="IPR036812">
    <property type="entry name" value="NAD(P)_OxRdtase_dom_sf"/>
</dbReference>
<accession>A0A1S6IMD9</accession>
<keyword evidence="2" id="KW-0521">NADP</keyword>
<name>A0A1S6IMD9_9LACT</name>
<dbReference type="KEGG" id="jda:BW727_100319"/>
<dbReference type="PIRSF" id="PIRSF000097">
    <property type="entry name" value="AKR"/>
    <property type="match status" value="1"/>
</dbReference>
<organism evidence="8 9">
    <name type="scientific">Jeotgalibaca dankookensis</name>
    <dbReference type="NCBI Taxonomy" id="708126"/>
    <lineage>
        <taxon>Bacteria</taxon>
        <taxon>Bacillati</taxon>
        <taxon>Bacillota</taxon>
        <taxon>Bacilli</taxon>
        <taxon>Lactobacillales</taxon>
        <taxon>Carnobacteriaceae</taxon>
        <taxon>Jeotgalibaca</taxon>
    </lineage>
</organism>
<feature type="active site" description="Proton donor" evidence="4">
    <location>
        <position position="24"/>
    </location>
</feature>
<feature type="site" description="Lowers pKa of active site Tyr" evidence="6">
    <location>
        <position position="49"/>
    </location>
</feature>
<reference evidence="8 9" key="1">
    <citation type="journal article" date="2014" name="Int. J. Syst. Evol. Microbiol.">
        <title>Jeotgalibaca dankookensis gen. nov., sp. nov., a member of the family Carnobacteriaceae, isolated from seujeot (Korean traditional food).</title>
        <authorList>
            <person name="Lee D.G."/>
            <person name="Trujillo M.E."/>
            <person name="Kang H."/>
            <person name="Ahn T.Y."/>
        </authorList>
    </citation>
    <scope>NUCLEOTIDE SEQUENCE [LARGE SCALE GENOMIC DNA]</scope>
    <source>
        <strain evidence="8 9">EX-07</strain>
    </source>
</reference>
<evidence type="ECO:0000259" key="7">
    <source>
        <dbReference type="Pfam" id="PF00248"/>
    </source>
</evidence>
<dbReference type="EMBL" id="CP019728">
    <property type="protein sequence ID" value="AQS52712.1"/>
    <property type="molecule type" value="Genomic_DNA"/>
</dbReference>
<dbReference type="Proteomes" id="UP000188993">
    <property type="component" value="Chromosome"/>
</dbReference>
<evidence type="ECO:0000256" key="3">
    <source>
        <dbReference type="ARBA" id="ARBA00023002"/>
    </source>
</evidence>
<dbReference type="FunFam" id="3.20.20.100:FF:000015">
    <property type="entry name" value="Oxidoreductase, aldo/keto reductase family"/>
    <property type="match status" value="1"/>
</dbReference>
<dbReference type="PANTHER" id="PTHR43827:SF3">
    <property type="entry name" value="NADP-DEPENDENT OXIDOREDUCTASE DOMAIN-CONTAINING PROTEIN"/>
    <property type="match status" value="1"/>
</dbReference>
<feature type="domain" description="NADP-dependent oxidoreductase" evidence="7">
    <location>
        <begin position="6"/>
        <end position="235"/>
    </location>
</feature>
<dbReference type="PRINTS" id="PR00069">
    <property type="entry name" value="ALDKETRDTASE"/>
</dbReference>
<dbReference type="CDD" id="cd19071">
    <property type="entry name" value="AKR_AKR1-5-like"/>
    <property type="match status" value="1"/>
</dbReference>
<dbReference type="PROSITE" id="PS00062">
    <property type="entry name" value="ALDOKETO_REDUCTASE_2"/>
    <property type="match status" value="1"/>
</dbReference>
<evidence type="ECO:0000313" key="8">
    <source>
        <dbReference type="EMBL" id="AQS52712.1"/>
    </source>
</evidence>
<dbReference type="InterPro" id="IPR020471">
    <property type="entry name" value="AKR"/>
</dbReference>
<protein>
    <submittedName>
        <fullName evidence="8">Glyoxal reductase</fullName>
        <ecNumber evidence="8">1.1.1.-</ecNumber>
    </submittedName>
</protein>
<dbReference type="SUPFAM" id="SSF51430">
    <property type="entry name" value="NAD(P)-linked oxidoreductase"/>
    <property type="match status" value="1"/>
</dbReference>